<dbReference type="EMBL" id="QKUB01000011">
    <property type="protein sequence ID" value="PZV98734.1"/>
    <property type="molecule type" value="Genomic_DNA"/>
</dbReference>
<feature type="signal peptide" evidence="8">
    <location>
        <begin position="1"/>
        <end position="26"/>
    </location>
</feature>
<feature type="chain" id="PRO_5015968054" evidence="8">
    <location>
        <begin position="27"/>
        <end position="351"/>
    </location>
</feature>
<dbReference type="PROSITE" id="PS51257">
    <property type="entry name" value="PROKAR_LIPOPROTEIN"/>
    <property type="match status" value="1"/>
</dbReference>
<keyword evidence="3 8" id="KW-0732">Signal</keyword>
<evidence type="ECO:0000256" key="7">
    <source>
        <dbReference type="ARBA" id="ARBA00023288"/>
    </source>
</evidence>
<evidence type="ECO:0000256" key="1">
    <source>
        <dbReference type="ARBA" id="ARBA00004193"/>
    </source>
</evidence>
<evidence type="ECO:0000256" key="5">
    <source>
        <dbReference type="ARBA" id="ARBA00023136"/>
    </source>
</evidence>
<evidence type="ECO:0000256" key="6">
    <source>
        <dbReference type="ARBA" id="ARBA00023139"/>
    </source>
</evidence>
<dbReference type="Proteomes" id="UP000249646">
    <property type="component" value="Unassembled WGS sequence"/>
</dbReference>
<keyword evidence="6" id="KW-0564">Palmitate</keyword>
<evidence type="ECO:0000256" key="3">
    <source>
        <dbReference type="ARBA" id="ARBA00022729"/>
    </source>
</evidence>
<dbReference type="OrthoDB" id="9804077at2"/>
<dbReference type="NCBIfam" id="NF033817">
    <property type="entry name" value="Mplas_variab_LP"/>
    <property type="match status" value="1"/>
</dbReference>
<dbReference type="GO" id="GO:0005886">
    <property type="term" value="C:plasma membrane"/>
    <property type="evidence" value="ECO:0007669"/>
    <property type="project" value="UniProtKB-SubCell"/>
</dbReference>
<comment type="caution">
    <text evidence="9">The sequence shown here is derived from an EMBL/GenBank/DDBJ whole genome shotgun (WGS) entry which is preliminary data.</text>
</comment>
<dbReference type="InterPro" id="IPR049890">
    <property type="entry name" value="VlpA-F-like_signal"/>
</dbReference>
<name>A0A2W7G140_9BACT</name>
<evidence type="ECO:0000256" key="8">
    <source>
        <dbReference type="SAM" id="SignalP"/>
    </source>
</evidence>
<sequence length="351" mass="40504">MWKKKKKQILTILGSLISISSLPLIAISCYKESYENKSIVDPRVPRSEKSFEDREYKDSKKPNVPDGRHLVKPEELSNEIELVDESEFDHPFDKIDISSWDLGVEGNINEDDLVKKMDRISTSLGIKIQKNKDYSIRIEKATRDSSGRVLIKGFGRKLYGEWKRTIRRLNQNDISDLDLELDYTNKITKEDVAKALDLKIDAFDVEEGKDFSIKIIERWPAVPGKIIINTYGSKTLDGELTIKIPPENVPIDLLNLKLDIGNRITRYTPWDEIFKSFNRAIGFIPKLDRDFRIFTTHNVFAPDTFEGSFSIIAQNSKLFKNHLELKSKRPKSFDIKKIGHVQKQVASIKNY</sequence>
<reference evidence="9 10" key="1">
    <citation type="submission" date="2018-06" db="EMBL/GenBank/DDBJ databases">
        <title>Genomic Encyclopedia of Archaeal and Bacterial Type Strains, Phase II (KMG-II): from individual species to whole genera.</title>
        <authorList>
            <person name="Goeker M."/>
        </authorList>
    </citation>
    <scope>NUCLEOTIDE SEQUENCE [LARGE SCALE GENOMIC DNA]</scope>
    <source>
        <strain evidence="9 10">ATCC 51348</strain>
    </source>
</reference>
<keyword evidence="7" id="KW-0449">Lipoprotein</keyword>
<proteinExistence type="predicted"/>
<keyword evidence="10" id="KW-1185">Reference proteome</keyword>
<evidence type="ECO:0000256" key="4">
    <source>
        <dbReference type="ARBA" id="ARBA00022737"/>
    </source>
</evidence>
<evidence type="ECO:0000313" key="10">
    <source>
        <dbReference type="Proteomes" id="UP000249646"/>
    </source>
</evidence>
<keyword evidence="5" id="KW-0472">Membrane</keyword>
<gene>
    <name evidence="9" type="ORF">BCF89_1112</name>
</gene>
<comment type="subcellular location">
    <subcellularLocation>
        <location evidence="1">Cell membrane</location>
        <topology evidence="1">Lipid-anchor</topology>
    </subcellularLocation>
</comment>
<keyword evidence="2" id="KW-1003">Cell membrane</keyword>
<evidence type="ECO:0000313" key="9">
    <source>
        <dbReference type="EMBL" id="PZV98734.1"/>
    </source>
</evidence>
<protein>
    <submittedName>
        <fullName evidence="9">Uncharacterized protein</fullName>
    </submittedName>
</protein>
<keyword evidence="4" id="KW-0677">Repeat</keyword>
<dbReference type="AlphaFoldDB" id="A0A2W7G140"/>
<accession>A0A2W7G140</accession>
<organism evidence="9 10">
    <name type="scientific">Metamycoplasma auris</name>
    <dbReference type="NCBI Taxonomy" id="51363"/>
    <lineage>
        <taxon>Bacteria</taxon>
        <taxon>Bacillati</taxon>
        <taxon>Mycoplasmatota</taxon>
        <taxon>Mycoplasmoidales</taxon>
        <taxon>Metamycoplasmataceae</taxon>
        <taxon>Metamycoplasma</taxon>
    </lineage>
</organism>
<evidence type="ECO:0000256" key="2">
    <source>
        <dbReference type="ARBA" id="ARBA00022475"/>
    </source>
</evidence>
<dbReference type="RefSeq" id="WP_111518823.1">
    <property type="nucleotide sequence ID" value="NZ_QKUB01000011.1"/>
</dbReference>